<organism evidence="1 2">
    <name type="scientific">Flavobacterium xanthum</name>
    <dbReference type="NCBI Taxonomy" id="69322"/>
    <lineage>
        <taxon>Bacteria</taxon>
        <taxon>Pseudomonadati</taxon>
        <taxon>Bacteroidota</taxon>
        <taxon>Flavobacteriia</taxon>
        <taxon>Flavobacteriales</taxon>
        <taxon>Flavobacteriaceae</taxon>
        <taxon>Flavobacterium</taxon>
    </lineage>
</organism>
<accession>A0A1M7G6C5</accession>
<dbReference type="AlphaFoldDB" id="A0A1M7G6C5"/>
<reference evidence="2" key="1">
    <citation type="submission" date="2016-11" db="EMBL/GenBank/DDBJ databases">
        <authorList>
            <person name="Varghese N."/>
            <person name="Submissions S."/>
        </authorList>
    </citation>
    <scope>NUCLEOTIDE SEQUENCE [LARGE SCALE GENOMIC DNA]</scope>
    <source>
        <strain evidence="2">DSM 3661</strain>
    </source>
</reference>
<evidence type="ECO:0000313" key="2">
    <source>
        <dbReference type="Proteomes" id="UP000184260"/>
    </source>
</evidence>
<dbReference type="CDD" id="cd07818">
    <property type="entry name" value="SRPBCC_1"/>
    <property type="match status" value="1"/>
</dbReference>
<dbReference type="Proteomes" id="UP000184260">
    <property type="component" value="Unassembled WGS sequence"/>
</dbReference>
<proteinExistence type="predicted"/>
<dbReference type="RefSeq" id="WP_073353942.1">
    <property type="nucleotide sequence ID" value="NZ_FRBU01000022.1"/>
</dbReference>
<dbReference type="EMBL" id="FRBU01000022">
    <property type="protein sequence ID" value="SHM11922.1"/>
    <property type="molecule type" value="Genomic_DNA"/>
</dbReference>
<sequence length="172" mass="19547">MIVIVLIAVAIIVLGSYLKNDYLIVREINVERPKQQIFSYIKLLRNQNEYSYYNRKDPNTVKSYSGTDGEVGFTYSWSSKINSIGTGTQTISKIIEGDEICCNIQFTKPVPLKSFASIALTAINENETKVTWTFSSHYNFPLNVIIYFLNLEKLIGTDIATSLVTLKENLER</sequence>
<dbReference type="STRING" id="69322.SAMN05443669_102248"/>
<evidence type="ECO:0000313" key="1">
    <source>
        <dbReference type="EMBL" id="SHM11922.1"/>
    </source>
</evidence>
<name>A0A1M7G6C5_9FLAO</name>
<protein>
    <submittedName>
        <fullName evidence="1">Polyketide cyclase / dehydrase and lipid transport</fullName>
    </submittedName>
</protein>
<dbReference type="OrthoDB" id="9807923at2"/>
<dbReference type="SUPFAM" id="SSF55961">
    <property type="entry name" value="Bet v1-like"/>
    <property type="match status" value="1"/>
</dbReference>
<gene>
    <name evidence="1" type="ORF">SAMN05443669_102248</name>
</gene>
<keyword evidence="2" id="KW-1185">Reference proteome</keyword>